<comment type="catalytic activity">
    <reaction evidence="1 10 11">
        <text>Endonucleolytic cleavage to 5'-phosphomonoester.</text>
        <dbReference type="EC" id="3.1.26.4"/>
    </reaction>
</comment>
<dbReference type="EMBL" id="JBHSHT010000002">
    <property type="protein sequence ID" value="MFC4826098.1"/>
    <property type="molecule type" value="Genomic_DNA"/>
</dbReference>
<dbReference type="SUPFAM" id="SSF53098">
    <property type="entry name" value="Ribonuclease H-like"/>
    <property type="match status" value="1"/>
</dbReference>
<evidence type="ECO:0000256" key="1">
    <source>
        <dbReference type="ARBA" id="ARBA00000077"/>
    </source>
</evidence>
<comment type="cofactor">
    <cofactor evidence="10">
        <name>Mn(2+)</name>
        <dbReference type="ChEBI" id="CHEBI:29035"/>
    </cofactor>
    <cofactor evidence="10">
        <name>Mg(2+)</name>
        <dbReference type="ChEBI" id="CHEBI:18420"/>
    </cofactor>
    <text evidence="10">Manganese or magnesium. Binds 1 divalent metal ion per monomer in the absence of substrate. May bind a second metal ion after substrate binding.</text>
</comment>
<comment type="subcellular location">
    <subcellularLocation>
        <location evidence="4">Cytoplasm</location>
    </subcellularLocation>
</comment>
<dbReference type="Proteomes" id="UP001595945">
    <property type="component" value="Unassembled WGS sequence"/>
</dbReference>
<proteinExistence type="inferred from homology"/>
<dbReference type="RefSeq" id="WP_368410453.1">
    <property type="nucleotide sequence ID" value="NZ_CP100400.1"/>
</dbReference>
<dbReference type="InterPro" id="IPR001352">
    <property type="entry name" value="RNase_HII/HIII"/>
</dbReference>
<evidence type="ECO:0000256" key="6">
    <source>
        <dbReference type="ARBA" id="ARBA00022722"/>
    </source>
</evidence>
<comment type="similarity">
    <text evidence="11">Belongs to the RNase HII family.</text>
</comment>
<dbReference type="GeneID" id="73046809"/>
<feature type="binding site" evidence="10">
    <location>
        <position position="6"/>
    </location>
    <ligand>
        <name>a divalent metal cation</name>
        <dbReference type="ChEBI" id="CHEBI:60240"/>
    </ligand>
</feature>
<evidence type="ECO:0000313" key="13">
    <source>
        <dbReference type="EMBL" id="MFC4826098.1"/>
    </source>
</evidence>
<keyword evidence="6 10" id="KW-0540">Nuclease</keyword>
<evidence type="ECO:0000256" key="10">
    <source>
        <dbReference type="PROSITE-ProRule" id="PRU01319"/>
    </source>
</evidence>
<sequence length="225" mass="23703">MFGVDEAGKGPVLGSMFAAAVRIPDPADLPAGIDDSKRVPPERREALAAELRDDDRIAVGVTEVPVERIDDPETDMNTLTVAAHADAIAEVVSPKADDETVAGLADAGDTSEERFARRVADRAPAAVELTAEHGADDEHAVVGAASIVAKVERDAHVAALAERYAEKYGSRLGDLGSGYPGDSTTREFLETFVAETGRLPDCARRSWSTCEDVLAAAEQSGLGEF</sequence>
<feature type="binding site" evidence="10">
    <location>
        <position position="106"/>
    </location>
    <ligand>
        <name>a divalent metal cation</name>
        <dbReference type="ChEBI" id="CHEBI:60240"/>
    </ligand>
</feature>
<comment type="caution">
    <text evidence="13">The sequence shown here is derived from an EMBL/GenBank/DDBJ whole genome shotgun (WGS) entry which is preliminary data.</text>
</comment>
<evidence type="ECO:0000256" key="8">
    <source>
        <dbReference type="ARBA" id="ARBA00022759"/>
    </source>
</evidence>
<evidence type="ECO:0000313" key="14">
    <source>
        <dbReference type="Proteomes" id="UP001595945"/>
    </source>
</evidence>
<evidence type="ECO:0000256" key="7">
    <source>
        <dbReference type="ARBA" id="ARBA00022723"/>
    </source>
</evidence>
<protein>
    <recommendedName>
        <fullName evidence="11">Ribonuclease</fullName>
        <ecNumber evidence="11">3.1.26.4</ecNumber>
    </recommendedName>
</protein>
<dbReference type="GO" id="GO:0006401">
    <property type="term" value="P:RNA catabolic process"/>
    <property type="evidence" value="ECO:0007669"/>
    <property type="project" value="UniProtKB-UniRule"/>
</dbReference>
<comment type="cofactor">
    <cofactor evidence="2">
        <name>Mg(2+)</name>
        <dbReference type="ChEBI" id="CHEBI:18420"/>
    </cofactor>
</comment>
<dbReference type="NCBIfam" id="TIGR00729">
    <property type="entry name" value="ribonuclease HII"/>
    <property type="match status" value="1"/>
</dbReference>
<dbReference type="InterPro" id="IPR024567">
    <property type="entry name" value="RNase_HII/HIII_dom"/>
</dbReference>
<dbReference type="PANTHER" id="PTHR10954:SF23">
    <property type="entry name" value="RIBONUCLEASE"/>
    <property type="match status" value="1"/>
</dbReference>
<evidence type="ECO:0000256" key="5">
    <source>
        <dbReference type="ARBA" id="ARBA00022490"/>
    </source>
</evidence>
<feature type="binding site" evidence="10">
    <location>
        <position position="5"/>
    </location>
    <ligand>
        <name>a divalent metal cation</name>
        <dbReference type="ChEBI" id="CHEBI:60240"/>
    </ligand>
</feature>
<evidence type="ECO:0000256" key="11">
    <source>
        <dbReference type="RuleBase" id="RU003515"/>
    </source>
</evidence>
<evidence type="ECO:0000259" key="12">
    <source>
        <dbReference type="PROSITE" id="PS51975"/>
    </source>
</evidence>
<dbReference type="EC" id="3.1.26.4" evidence="11"/>
<dbReference type="CDD" id="cd07180">
    <property type="entry name" value="RNase_HII_archaea_like"/>
    <property type="match status" value="1"/>
</dbReference>
<feature type="domain" description="RNase H type-2" evidence="12">
    <location>
        <begin position="1"/>
        <end position="219"/>
    </location>
</feature>
<dbReference type="PROSITE" id="PS51975">
    <property type="entry name" value="RNASE_H_2"/>
    <property type="match status" value="1"/>
</dbReference>
<dbReference type="GO" id="GO:0005737">
    <property type="term" value="C:cytoplasm"/>
    <property type="evidence" value="ECO:0007669"/>
    <property type="project" value="UniProtKB-SubCell"/>
</dbReference>
<keyword evidence="8 10" id="KW-0255">Endonuclease</keyword>
<dbReference type="Pfam" id="PF01351">
    <property type="entry name" value="RNase_HII"/>
    <property type="match status" value="1"/>
</dbReference>
<keyword evidence="7 10" id="KW-0479">Metal-binding</keyword>
<dbReference type="InterPro" id="IPR023160">
    <property type="entry name" value="RNase_HII_hlx-loop-hlx_cap_dom"/>
</dbReference>
<dbReference type="GO" id="GO:0004523">
    <property type="term" value="F:RNA-DNA hybrid ribonuclease activity"/>
    <property type="evidence" value="ECO:0007669"/>
    <property type="project" value="UniProtKB-UniRule"/>
</dbReference>
<gene>
    <name evidence="13" type="primary">rnhB</name>
    <name evidence="13" type="ORF">ACFO9K_17735</name>
</gene>
<keyword evidence="9 10" id="KW-0378">Hydrolase</keyword>
<dbReference type="InterPro" id="IPR012337">
    <property type="entry name" value="RNaseH-like_sf"/>
</dbReference>
<dbReference type="PANTHER" id="PTHR10954">
    <property type="entry name" value="RIBONUCLEASE H2 SUBUNIT A"/>
    <property type="match status" value="1"/>
</dbReference>
<keyword evidence="5" id="KW-0963">Cytoplasm</keyword>
<evidence type="ECO:0000256" key="2">
    <source>
        <dbReference type="ARBA" id="ARBA00001946"/>
    </source>
</evidence>
<reference evidence="13 14" key="1">
    <citation type="journal article" date="2019" name="Int. J. Syst. Evol. Microbiol.">
        <title>The Global Catalogue of Microorganisms (GCM) 10K type strain sequencing project: providing services to taxonomists for standard genome sequencing and annotation.</title>
        <authorList>
            <consortium name="The Broad Institute Genomics Platform"/>
            <consortium name="The Broad Institute Genome Sequencing Center for Infectious Disease"/>
            <person name="Wu L."/>
            <person name="Ma J."/>
        </authorList>
    </citation>
    <scope>NUCLEOTIDE SEQUENCE [LARGE SCALE GENOMIC DNA]</scope>
    <source>
        <strain evidence="13 14">XZYJ18</strain>
    </source>
</reference>
<organism evidence="13 14">
    <name type="scientific">Halorussus aquaticus</name>
    <dbReference type="NCBI Taxonomy" id="2953748"/>
    <lineage>
        <taxon>Archaea</taxon>
        <taxon>Methanobacteriati</taxon>
        <taxon>Methanobacteriota</taxon>
        <taxon>Stenosarchaea group</taxon>
        <taxon>Halobacteria</taxon>
        <taxon>Halobacteriales</taxon>
        <taxon>Haladaptataceae</taxon>
        <taxon>Halorussus</taxon>
    </lineage>
</organism>
<dbReference type="AlphaFoldDB" id="A0ABD5Q607"/>
<dbReference type="GO" id="GO:0046872">
    <property type="term" value="F:metal ion binding"/>
    <property type="evidence" value="ECO:0007669"/>
    <property type="project" value="UniProtKB-KW"/>
</dbReference>
<dbReference type="InterPro" id="IPR036397">
    <property type="entry name" value="RNaseH_sf"/>
</dbReference>
<accession>A0ABD5Q607</accession>
<dbReference type="Gene3D" id="1.10.10.460">
    <property type="entry name" value="Ribonuclease hii. Domain 2"/>
    <property type="match status" value="1"/>
</dbReference>
<name>A0ABD5Q607_9EURY</name>
<dbReference type="Gene3D" id="3.30.420.10">
    <property type="entry name" value="Ribonuclease H-like superfamily/Ribonuclease H"/>
    <property type="match status" value="1"/>
</dbReference>
<evidence type="ECO:0000256" key="9">
    <source>
        <dbReference type="ARBA" id="ARBA00022801"/>
    </source>
</evidence>
<keyword evidence="14" id="KW-1185">Reference proteome</keyword>
<evidence type="ECO:0000256" key="4">
    <source>
        <dbReference type="ARBA" id="ARBA00004496"/>
    </source>
</evidence>
<comment type="function">
    <text evidence="3 11">Endonuclease that specifically degrades the RNA of RNA-DNA hybrids.</text>
</comment>
<dbReference type="InterPro" id="IPR004649">
    <property type="entry name" value="RNase_H2_suA"/>
</dbReference>
<evidence type="ECO:0000256" key="3">
    <source>
        <dbReference type="ARBA" id="ARBA00004065"/>
    </source>
</evidence>
<dbReference type="GO" id="GO:0003723">
    <property type="term" value="F:RNA binding"/>
    <property type="evidence" value="ECO:0007669"/>
    <property type="project" value="UniProtKB-UniRule"/>
</dbReference>